<dbReference type="RefSeq" id="WP_074685550.1">
    <property type="nucleotide sequence ID" value="NZ_FNNF01000003.1"/>
</dbReference>
<keyword evidence="7" id="KW-0378">Hydrolase</keyword>
<evidence type="ECO:0000256" key="5">
    <source>
        <dbReference type="SAM" id="Phobius"/>
    </source>
</evidence>
<dbReference type="Gene3D" id="2.40.50.140">
    <property type="entry name" value="Nucleic acid-binding proteins"/>
    <property type="match status" value="1"/>
</dbReference>
<dbReference type="GO" id="GO:0008233">
    <property type="term" value="F:peptidase activity"/>
    <property type="evidence" value="ECO:0007669"/>
    <property type="project" value="UniProtKB-KW"/>
</dbReference>
<keyword evidence="7" id="KW-0645">Protease</keyword>
<dbReference type="Pfam" id="PF01957">
    <property type="entry name" value="NfeD"/>
    <property type="match status" value="1"/>
</dbReference>
<dbReference type="InterPro" id="IPR052165">
    <property type="entry name" value="Membrane_assoc_protease"/>
</dbReference>
<dbReference type="GO" id="GO:0006508">
    <property type="term" value="P:proteolysis"/>
    <property type="evidence" value="ECO:0007669"/>
    <property type="project" value="UniProtKB-KW"/>
</dbReference>
<evidence type="ECO:0000256" key="1">
    <source>
        <dbReference type="ARBA" id="ARBA00004141"/>
    </source>
</evidence>
<evidence type="ECO:0000256" key="4">
    <source>
        <dbReference type="ARBA" id="ARBA00023136"/>
    </source>
</evidence>
<sequence length="141" mass="15183">MSPILVWGIVLAVAVIFEIATVALVSIWFAFGSLLALIAACLKASLSVQIIIFVLGSLLTLVLTRPLASKMLHGQITKTNVDRLIGKKGVVTKSLTAYEMGEVKLLNGTWRALSKTKDEITEGSQVKVLAIEGNHLIVEEI</sequence>
<accession>A0A1H2QJS0</accession>
<evidence type="ECO:0000256" key="2">
    <source>
        <dbReference type="ARBA" id="ARBA00022692"/>
    </source>
</evidence>
<feature type="transmembrane region" description="Helical" evidence="5">
    <location>
        <begin position="7"/>
        <end position="31"/>
    </location>
</feature>
<reference evidence="7 8" key="1">
    <citation type="submission" date="2016-10" db="EMBL/GenBank/DDBJ databases">
        <authorList>
            <person name="de Groot N.N."/>
        </authorList>
    </citation>
    <scope>NUCLEOTIDE SEQUENCE [LARGE SCALE GENOMIC DNA]</scope>
    <source>
        <strain evidence="7 8">S3b</strain>
    </source>
</reference>
<organism evidence="7 8">
    <name type="scientific">Kandleria vitulina</name>
    <dbReference type="NCBI Taxonomy" id="1630"/>
    <lineage>
        <taxon>Bacteria</taxon>
        <taxon>Bacillati</taxon>
        <taxon>Bacillota</taxon>
        <taxon>Erysipelotrichia</taxon>
        <taxon>Erysipelotrichales</taxon>
        <taxon>Coprobacillaceae</taxon>
        <taxon>Kandleria</taxon>
    </lineage>
</organism>
<dbReference type="AlphaFoldDB" id="A0A1H2QJS0"/>
<dbReference type="SUPFAM" id="SSF141322">
    <property type="entry name" value="NfeD domain-like"/>
    <property type="match status" value="1"/>
</dbReference>
<dbReference type="EMBL" id="FNNF01000003">
    <property type="protein sequence ID" value="SDW07467.1"/>
    <property type="molecule type" value="Genomic_DNA"/>
</dbReference>
<keyword evidence="3 5" id="KW-1133">Transmembrane helix</keyword>
<dbReference type="STRING" id="1630.SAMN05216514_101257"/>
<dbReference type="InterPro" id="IPR002810">
    <property type="entry name" value="NfeD-like_C"/>
</dbReference>
<protein>
    <submittedName>
        <fullName evidence="7">Membrane protein implicated in regulation of membrane protease activity</fullName>
    </submittedName>
</protein>
<proteinExistence type="predicted"/>
<dbReference type="OrthoDB" id="5054at2"/>
<evidence type="ECO:0000256" key="3">
    <source>
        <dbReference type="ARBA" id="ARBA00022989"/>
    </source>
</evidence>
<keyword evidence="2 5" id="KW-0812">Transmembrane</keyword>
<feature type="domain" description="NfeD-like C-terminal" evidence="6">
    <location>
        <begin position="81"/>
        <end position="139"/>
    </location>
</feature>
<gene>
    <name evidence="7" type="ORF">SAMN04487759_10348</name>
</gene>
<dbReference type="PANTHER" id="PTHR33507">
    <property type="entry name" value="INNER MEMBRANE PROTEIN YBBJ"/>
    <property type="match status" value="1"/>
</dbReference>
<comment type="subcellular location">
    <subcellularLocation>
        <location evidence="1">Membrane</location>
        <topology evidence="1">Multi-pass membrane protein</topology>
    </subcellularLocation>
</comment>
<feature type="transmembrane region" description="Helical" evidence="5">
    <location>
        <begin position="37"/>
        <end position="63"/>
    </location>
</feature>
<dbReference type="eggNOG" id="COG1585">
    <property type="taxonomic scope" value="Bacteria"/>
</dbReference>
<dbReference type="PANTHER" id="PTHR33507:SF3">
    <property type="entry name" value="INNER MEMBRANE PROTEIN YBBJ"/>
    <property type="match status" value="1"/>
</dbReference>
<evidence type="ECO:0000313" key="8">
    <source>
        <dbReference type="Proteomes" id="UP000182429"/>
    </source>
</evidence>
<dbReference type="Proteomes" id="UP000182429">
    <property type="component" value="Unassembled WGS sequence"/>
</dbReference>
<keyword evidence="4 5" id="KW-0472">Membrane</keyword>
<dbReference type="GO" id="GO:0005886">
    <property type="term" value="C:plasma membrane"/>
    <property type="evidence" value="ECO:0007669"/>
    <property type="project" value="TreeGrafter"/>
</dbReference>
<name>A0A1H2QJS0_9FIRM</name>
<evidence type="ECO:0000313" key="7">
    <source>
        <dbReference type="EMBL" id="SDW07467.1"/>
    </source>
</evidence>
<evidence type="ECO:0000259" key="6">
    <source>
        <dbReference type="Pfam" id="PF01957"/>
    </source>
</evidence>
<dbReference type="InterPro" id="IPR012340">
    <property type="entry name" value="NA-bd_OB-fold"/>
</dbReference>